<protein>
    <submittedName>
        <fullName evidence="8">Ribonucleases P/MRP protein subunit POP1, putative</fullName>
        <ecNumber evidence="8">3.1.26.5</ecNumber>
    </submittedName>
</protein>
<feature type="domain" description="Pop1 N-terminal" evidence="5">
    <location>
        <begin position="145"/>
        <end position="208"/>
    </location>
</feature>
<evidence type="ECO:0000313" key="8">
    <source>
        <dbReference type="EMBL" id="SBO25353.1"/>
    </source>
</evidence>
<dbReference type="GO" id="GO:0000172">
    <property type="term" value="C:ribonuclease MRP complex"/>
    <property type="evidence" value="ECO:0007669"/>
    <property type="project" value="InterPro"/>
</dbReference>
<dbReference type="Pfam" id="PF22770">
    <property type="entry name" value="POP1_C"/>
    <property type="match status" value="1"/>
</dbReference>
<dbReference type="EMBL" id="CWHR02000012">
    <property type="protein sequence ID" value="SBO27657.1"/>
    <property type="molecule type" value="Genomic_DNA"/>
</dbReference>
<dbReference type="Pfam" id="PF06978">
    <property type="entry name" value="POP1_N"/>
    <property type="match status" value="2"/>
</dbReference>
<feature type="compositionally biased region" description="Polar residues" evidence="4">
    <location>
        <begin position="65"/>
        <end position="78"/>
    </location>
</feature>
<reference evidence="8" key="1">
    <citation type="submission" date="2016-05" db="EMBL/GenBank/DDBJ databases">
        <authorList>
            <person name="Lavstsen T."/>
            <person name="Jespersen J.S."/>
        </authorList>
    </citation>
    <scope>NUCLEOTIDE SEQUENCE [LARGE SCALE GENOMIC DNA]</scope>
</reference>
<feature type="region of interest" description="Disordered" evidence="4">
    <location>
        <begin position="371"/>
        <end position="392"/>
    </location>
</feature>
<dbReference type="GO" id="GO:0001682">
    <property type="term" value="P:tRNA 5'-leader removal"/>
    <property type="evidence" value="ECO:0007669"/>
    <property type="project" value="InterPro"/>
</dbReference>
<feature type="domain" description="POP1 C-terminal" evidence="7">
    <location>
        <begin position="923"/>
        <end position="1118"/>
    </location>
</feature>
<name>A0A5E7WU72_PLAKH</name>
<evidence type="ECO:0000256" key="3">
    <source>
        <dbReference type="ARBA" id="ARBA00023242"/>
    </source>
</evidence>
<dbReference type="InterPro" id="IPR055079">
    <property type="entry name" value="POP1_C"/>
</dbReference>
<feature type="compositionally biased region" description="Low complexity" evidence="4">
    <location>
        <begin position="530"/>
        <end position="539"/>
    </location>
</feature>
<gene>
    <name evidence="8" type="ORF">PKNA1_C2_0108200</name>
    <name evidence="9" type="ORF">PKNA1_H1_0108200</name>
</gene>
<feature type="compositionally biased region" description="Low complexity" evidence="4">
    <location>
        <begin position="26"/>
        <end position="39"/>
    </location>
</feature>
<keyword evidence="3" id="KW-0539">Nucleus</keyword>
<evidence type="ECO:0000259" key="5">
    <source>
        <dbReference type="Pfam" id="PF06978"/>
    </source>
</evidence>
<dbReference type="Proteomes" id="UP000182142">
    <property type="component" value="Unassembled WGS sequence"/>
</dbReference>
<evidence type="ECO:0000313" key="11">
    <source>
        <dbReference type="Proteomes" id="UP000182142"/>
    </source>
</evidence>
<dbReference type="Pfam" id="PF08170">
    <property type="entry name" value="POPLD"/>
    <property type="match status" value="1"/>
</dbReference>
<feature type="domain" description="POPLD" evidence="6">
    <location>
        <begin position="768"/>
        <end position="857"/>
    </location>
</feature>
<dbReference type="InterPro" id="IPR009723">
    <property type="entry name" value="Pop1_N"/>
</dbReference>
<feature type="region of interest" description="Disordered" evidence="4">
    <location>
        <begin position="649"/>
        <end position="693"/>
    </location>
</feature>
<evidence type="ECO:0000259" key="6">
    <source>
        <dbReference type="Pfam" id="PF08170"/>
    </source>
</evidence>
<keyword evidence="8" id="KW-0378">Hydrolase</keyword>
<dbReference type="Proteomes" id="UP000182128">
    <property type="component" value="Unassembled WGS sequence"/>
</dbReference>
<evidence type="ECO:0000259" key="7">
    <source>
        <dbReference type="Pfam" id="PF22770"/>
    </source>
</evidence>
<accession>A0A5E7WU72</accession>
<dbReference type="AlphaFoldDB" id="A0A5E7WU72"/>
<feature type="region of interest" description="Disordered" evidence="4">
    <location>
        <begin position="511"/>
        <end position="552"/>
    </location>
</feature>
<dbReference type="PANTHER" id="PTHR22731">
    <property type="entry name" value="RIBONUCLEASES P/MRP PROTEIN SUBUNIT POP1"/>
    <property type="match status" value="1"/>
</dbReference>
<evidence type="ECO:0000313" key="9">
    <source>
        <dbReference type="EMBL" id="SBO27657.1"/>
    </source>
</evidence>
<sequence length="1126" mass="130728">MAGHSNDPSRSAGGEEGSVQVRRSDNNGNNNTGGCNTDGHSQSNRQGDCGAERAPPSGILKKQSKGQAKTVQLNTSPGGNPHHMEGNRITAQGIYEREEENIYKSVYEVTPNAEPNFFNCDTVPWISSFFSLKEEDFTIFGNTLKKRNIFKRCFQRIHKNRRRRCMSFNPYRVPLTCKKVTLEEMLISEPKMKKKKKQKKKKKNPMLHYKHFYKRFILRGKKKKWLETHSYHSRRFHMANIYGYKLPLKNCSKISRRIFRYSKRKSLIHDMSYVEIIQLTGEEKAIVDMLKACTNVEQANMLRRKYLLGFLLGKMFIYQPDDDTVTRKEDNFFNAKNGLVCPAHFLWRAHINADMYLKKKKKKKKKNIKLNVSIGQEKSESPEEDKKQNGNNKLESRERDLWIFVHPLCLQQVMEILQNINGAVKIKHVKDICMYELIGPESFPLLLNILKIKSKYTVRDERDLYRFDYENVTLPYDFVIPLYALLPKAVGPFLLNYKVSDCAVKKWRGGKSLDGKEGDAPNVKAGDSHSQGSKGNNNGKDNDSDNDNDKENDIDLVENALDYLRTKNGNPTLKASSFSPYDNNILMNERIKQNVIKNIRVNKYEHVRSGKKKKVKTSILKMLRNNKNIESYDILREKRMSGVALGDLFRLDGDAPAPQTRRKKRRWQSSQSQPQLQPQEGQGQPPGEKSTNDEKVIQSYIEDFLYKSKDERKNGEEIDKTTGDKETNAIYAELKKNKLTISQNSKKYIKIPILVINQTCNSNQRYLILSPARKKSSVLFQLLVRNGCIAIGLKEREKILKCSDFLCYPKDFPDSHGGILYNKFREELARNKYFKKPLRKRINYYCLGINSPFNYSWLCIFPYNNHIKIIRASDWYNQFLLKTFLHRFLSISLKRLCVLDTVDGFYNFIDEFKAKFSVFSTYFISVYVHAYKEGTPQRLSHVCSLTMEQLVKFFMKHGDTNKMTEWLLHRRRTVNRGRNSNKVQKLKEPINRRYKSKAMKRNAPPASAKTESQIYHLDEESDANRGEKHKDDEIILASRKIIGYVSSGGHVLSKGRGCGVAHISFFFLLENLLNHAFVLRLLASDQIRINTQGREFPFLALIRNIDSVYYSHVWLALITEDKYLPF</sequence>
<feature type="compositionally biased region" description="Low complexity" evidence="4">
    <location>
        <begin position="668"/>
        <end position="687"/>
    </location>
</feature>
<evidence type="ECO:0000313" key="10">
    <source>
        <dbReference type="Proteomes" id="UP000182128"/>
    </source>
</evidence>
<evidence type="ECO:0000256" key="1">
    <source>
        <dbReference type="ARBA" id="ARBA00004123"/>
    </source>
</evidence>
<dbReference type="VEuPathDB" id="PlasmoDB:PKNH_0108200"/>
<dbReference type="GO" id="GO:0004526">
    <property type="term" value="F:ribonuclease P activity"/>
    <property type="evidence" value="ECO:0007669"/>
    <property type="project" value="UniProtKB-EC"/>
</dbReference>
<feature type="compositionally biased region" description="Basic and acidic residues" evidence="4">
    <location>
        <begin position="1016"/>
        <end position="1029"/>
    </location>
</feature>
<dbReference type="InterPro" id="IPR012590">
    <property type="entry name" value="POPLD_dom"/>
</dbReference>
<comment type="subcellular location">
    <subcellularLocation>
        <location evidence="1">Nucleus</location>
    </subcellularLocation>
</comment>
<feature type="region of interest" description="Disordered" evidence="4">
    <location>
        <begin position="996"/>
        <end position="1029"/>
    </location>
</feature>
<dbReference type="InterPro" id="IPR039182">
    <property type="entry name" value="Pop1"/>
</dbReference>
<evidence type="ECO:0000256" key="2">
    <source>
        <dbReference type="ARBA" id="ARBA00022694"/>
    </source>
</evidence>
<dbReference type="GO" id="GO:0005655">
    <property type="term" value="C:nucleolar ribonuclease P complex"/>
    <property type="evidence" value="ECO:0007669"/>
    <property type="project" value="InterPro"/>
</dbReference>
<evidence type="ECO:0000256" key="4">
    <source>
        <dbReference type="SAM" id="MobiDB-lite"/>
    </source>
</evidence>
<reference evidence="10 11" key="2">
    <citation type="submission" date="2016-05" db="EMBL/GenBank/DDBJ databases">
        <authorList>
            <person name="Sharaf H."/>
        </authorList>
    </citation>
    <scope>NUCLEOTIDE SEQUENCE [LARGE SCALE GENOMIC DNA]</scope>
    <source>
        <strain evidence="10 11">H</strain>
    </source>
</reference>
<organism evidence="8 10">
    <name type="scientific">Plasmodium knowlesi (strain H)</name>
    <dbReference type="NCBI Taxonomy" id="5851"/>
    <lineage>
        <taxon>Eukaryota</taxon>
        <taxon>Sar</taxon>
        <taxon>Alveolata</taxon>
        <taxon>Apicomplexa</taxon>
        <taxon>Aconoidasida</taxon>
        <taxon>Haemosporida</taxon>
        <taxon>Plasmodiidae</taxon>
        <taxon>Plasmodium</taxon>
        <taxon>Plasmodium (Plasmodium)</taxon>
    </lineage>
</organism>
<dbReference type="EC" id="3.1.26.5" evidence="8"/>
<feature type="domain" description="Pop1 N-terminal" evidence="5">
    <location>
        <begin position="215"/>
        <end position="281"/>
    </location>
</feature>
<feature type="compositionally biased region" description="Basic and acidic residues" evidence="4">
    <location>
        <begin position="540"/>
        <end position="552"/>
    </location>
</feature>
<feature type="region of interest" description="Disordered" evidence="4">
    <location>
        <begin position="1"/>
        <end position="86"/>
    </location>
</feature>
<dbReference type="OrthoDB" id="442863at2759"/>
<dbReference type="EMBL" id="CWHQ02000014">
    <property type="protein sequence ID" value="SBO25353.1"/>
    <property type="molecule type" value="Genomic_DNA"/>
</dbReference>
<feature type="compositionally biased region" description="Basic and acidic residues" evidence="4">
    <location>
        <begin position="377"/>
        <end position="392"/>
    </location>
</feature>
<dbReference type="PANTHER" id="PTHR22731:SF3">
    <property type="entry name" value="RIBONUCLEASES P_MRP PROTEIN SUBUNIT POP1"/>
    <property type="match status" value="1"/>
</dbReference>
<keyword evidence="2" id="KW-0819">tRNA processing</keyword>
<proteinExistence type="predicted"/>